<dbReference type="Proteomes" id="UP001161390">
    <property type="component" value="Unassembled WGS sequence"/>
</dbReference>
<name>A0ABQ5V1C3_9PROT</name>
<accession>A0ABQ5V1C3</accession>
<comment type="caution">
    <text evidence="1">The sequence shown here is derived from an EMBL/GenBank/DDBJ whole genome shotgun (WGS) entry which is preliminary data.</text>
</comment>
<evidence type="ECO:0000313" key="2">
    <source>
        <dbReference type="Proteomes" id="UP001161390"/>
    </source>
</evidence>
<evidence type="ECO:0000313" key="1">
    <source>
        <dbReference type="EMBL" id="GLQ21349.1"/>
    </source>
</evidence>
<keyword evidence="2" id="KW-1185">Reference proteome</keyword>
<protein>
    <recommendedName>
        <fullName evidence="3">RHS repeat-associated core domain-containing protein</fullName>
    </recommendedName>
</protein>
<proteinExistence type="predicted"/>
<organism evidence="1 2">
    <name type="scientific">Algimonas porphyrae</name>
    <dbReference type="NCBI Taxonomy" id="1128113"/>
    <lineage>
        <taxon>Bacteria</taxon>
        <taxon>Pseudomonadati</taxon>
        <taxon>Pseudomonadota</taxon>
        <taxon>Alphaproteobacteria</taxon>
        <taxon>Maricaulales</taxon>
        <taxon>Robiginitomaculaceae</taxon>
        <taxon>Algimonas</taxon>
    </lineage>
</organism>
<dbReference type="RefSeq" id="WP_284372804.1">
    <property type="nucleotide sequence ID" value="NZ_BSNJ01000005.1"/>
</dbReference>
<gene>
    <name evidence="1" type="ORF">GCM10007854_23040</name>
</gene>
<reference evidence="1" key="1">
    <citation type="journal article" date="2014" name="Int. J. Syst. Evol. Microbiol.">
        <title>Complete genome of a new Firmicutes species belonging to the dominant human colonic microbiota ('Ruminococcus bicirculans') reveals two chromosomes and a selective capacity to utilize plant glucans.</title>
        <authorList>
            <consortium name="NISC Comparative Sequencing Program"/>
            <person name="Wegmann U."/>
            <person name="Louis P."/>
            <person name="Goesmann A."/>
            <person name="Henrissat B."/>
            <person name="Duncan S.H."/>
            <person name="Flint H.J."/>
        </authorList>
    </citation>
    <scope>NUCLEOTIDE SEQUENCE</scope>
    <source>
        <strain evidence="1">NBRC 108216</strain>
    </source>
</reference>
<evidence type="ECO:0008006" key="3">
    <source>
        <dbReference type="Google" id="ProtNLM"/>
    </source>
</evidence>
<dbReference type="EMBL" id="BSNJ01000005">
    <property type="protein sequence ID" value="GLQ21349.1"/>
    <property type="molecule type" value="Genomic_DNA"/>
</dbReference>
<reference evidence="1" key="2">
    <citation type="submission" date="2023-01" db="EMBL/GenBank/DDBJ databases">
        <title>Draft genome sequence of Algimonas porphyrae strain NBRC 108216.</title>
        <authorList>
            <person name="Sun Q."/>
            <person name="Mori K."/>
        </authorList>
    </citation>
    <scope>NUCLEOTIDE SEQUENCE</scope>
    <source>
        <strain evidence="1">NBRC 108216</strain>
    </source>
</reference>
<sequence>MVNRYAYTLNDPVNMWDPDGQQSLTSSWRMNQSNAHAQVRSQRSEIIGAAVSAIPSSRQQLTDFVEGVVTAEGEVIENTVSVNQNIEISVDTSDIVSNSETNISSHAHEAGSAAVAISELFIGRGKGTVDDVVTGAVQKLPD</sequence>